<gene>
    <name evidence="10" type="ORF">TrST_g10540</name>
</gene>
<dbReference type="OrthoDB" id="421121at2759"/>
<keyword evidence="8" id="KW-0732">Signal</keyword>
<dbReference type="PANTHER" id="PTHR44998:SF1">
    <property type="entry name" value="UDP-N-ACETYLGLUCOSAMINE--PEPTIDE N-ACETYLGLUCOSAMINYLTRANSFERASE 110 KDA SUBUNIT"/>
    <property type="match status" value="1"/>
</dbReference>
<evidence type="ECO:0000256" key="7">
    <source>
        <dbReference type="ARBA" id="ARBA00022803"/>
    </source>
</evidence>
<dbReference type="InterPro" id="IPR019734">
    <property type="entry name" value="TPR_rpt"/>
</dbReference>
<dbReference type="Gene3D" id="1.25.40.10">
    <property type="entry name" value="Tetratricopeptide repeat domain"/>
    <property type="match status" value="1"/>
</dbReference>
<comment type="caution">
    <text evidence="10">The sequence shown here is derived from an EMBL/GenBank/DDBJ whole genome shotgun (WGS) entry which is preliminary data.</text>
</comment>
<dbReference type="AlphaFoldDB" id="A0A9W7EFU6"/>
<keyword evidence="4" id="KW-0328">Glycosyltransferase</keyword>
<evidence type="ECO:0000256" key="6">
    <source>
        <dbReference type="ARBA" id="ARBA00022737"/>
    </source>
</evidence>
<keyword evidence="11" id="KW-1185">Reference proteome</keyword>
<sequence>MLRSLLFFAALLYQNTVPIKYAFTTVYCTAAAVSPPPNSISIDTSTDTTIDTSIDTAVEHAVDTATEMWNRGEHMQSIDLFNDIALEHPGSPLPHFYLGAIHQFGTGDDSDNVVSEEYYLKALEKDKHHADSLGNLGKIYSDRAEREATLKGIRTYHGNLNFETSLRYYTAAISSSSQHLQSYINLGLLYHTFGLSSQSISTFNLALSRNLNSPDLHYNLAVSYQHQGSILESVHHYRLAIEGKLNSGEEYVEAWLNLAALHHKHGTVDDAIWHYERTERALLGEGTFRELPMAMHTGNREFFGGLARVDEVCELMLMILNNMGQALSQQGKVRESCMYHNSAVILLEERLELVRGGQEEGDVLDQIVGTRAHIFRGMKTSCSWELWRSFDELLADVKALQIAMGRQSSLLPFDTLGLPVSPRFRREIAVSHAGELSRFSSSVAPPEHKIADGRLKIGYICYDFNNHPTSHLAEGLFMWHNFTNIVDVDAYSYGKDDNSTYRRNIVDLVGGKEEDGGRFVELSHLGHDDSARLIKWHAPNILIDMQGFTLGGRPEITARRVAPIQVNYLIFPGTSGAEFMDYIIGDQWVTPPEHADHYTEKLALMPHSYQINYYDRHNPKPPPAPQSDEWNRIRETHNLPLDAFVFANFNKQDKLEPQIYSTWLNIMRRTPNSILWLLEPSHKYADSGIVENLRLEAASRGISPSRILFANRVSKSEHLGRLGVADLFLDSFYYGAHSTATDALRGGLPVLTYAGNSFARRVGVSLIKNLSFGLDSFLLTSTAKELEDTAVSLAAGSRESLEIVRRSLKMTWGGKLFDTQLYTRDFERLMKLMVCVYEGGGAGMHVVL</sequence>
<comment type="pathway">
    <text evidence="1">Protein modification; protein glycosylation.</text>
</comment>
<name>A0A9W7EFU6_9STRA</name>
<organism evidence="10 11">
    <name type="scientific">Triparma strigata</name>
    <dbReference type="NCBI Taxonomy" id="1606541"/>
    <lineage>
        <taxon>Eukaryota</taxon>
        <taxon>Sar</taxon>
        <taxon>Stramenopiles</taxon>
        <taxon>Ochrophyta</taxon>
        <taxon>Bolidophyceae</taxon>
        <taxon>Parmales</taxon>
        <taxon>Triparmaceae</taxon>
        <taxon>Triparma</taxon>
    </lineage>
</organism>
<evidence type="ECO:0000256" key="4">
    <source>
        <dbReference type="ARBA" id="ARBA00022676"/>
    </source>
</evidence>
<dbReference type="PANTHER" id="PTHR44998">
    <property type="match status" value="1"/>
</dbReference>
<feature type="domain" description="O-GlcNAc transferase C-terminal" evidence="9">
    <location>
        <begin position="634"/>
        <end position="825"/>
    </location>
</feature>
<dbReference type="SMART" id="SM00028">
    <property type="entry name" value="TPR"/>
    <property type="match status" value="4"/>
</dbReference>
<feature type="domain" description="O-GlcNAc transferase C-terminal" evidence="9">
    <location>
        <begin position="382"/>
        <end position="612"/>
    </location>
</feature>
<proteinExistence type="inferred from homology"/>
<accession>A0A9W7EFU6</accession>
<dbReference type="Gene3D" id="3.40.50.11380">
    <property type="match status" value="1"/>
</dbReference>
<dbReference type="SUPFAM" id="SSF48452">
    <property type="entry name" value="TPR-like"/>
    <property type="match status" value="1"/>
</dbReference>
<evidence type="ECO:0000256" key="8">
    <source>
        <dbReference type="SAM" id="SignalP"/>
    </source>
</evidence>
<dbReference type="InterPro" id="IPR011990">
    <property type="entry name" value="TPR-like_helical_dom_sf"/>
</dbReference>
<keyword evidence="7" id="KW-0802">TPR repeat</keyword>
<dbReference type="Pfam" id="PF13844">
    <property type="entry name" value="Glyco_transf_41"/>
    <property type="match status" value="2"/>
</dbReference>
<dbReference type="EMBL" id="BRXY01000206">
    <property type="protein sequence ID" value="GMH77267.1"/>
    <property type="molecule type" value="Genomic_DNA"/>
</dbReference>
<evidence type="ECO:0000256" key="3">
    <source>
        <dbReference type="ARBA" id="ARBA00011970"/>
    </source>
</evidence>
<dbReference type="Gene3D" id="3.40.50.2000">
    <property type="entry name" value="Glycogen Phosphorylase B"/>
    <property type="match status" value="1"/>
</dbReference>
<keyword evidence="6" id="KW-0677">Repeat</keyword>
<evidence type="ECO:0000256" key="2">
    <source>
        <dbReference type="ARBA" id="ARBA00005386"/>
    </source>
</evidence>
<dbReference type="GO" id="GO:0097363">
    <property type="term" value="F:protein O-acetylglucosaminyltransferase activity"/>
    <property type="evidence" value="ECO:0007669"/>
    <property type="project" value="UniProtKB-EC"/>
</dbReference>
<evidence type="ECO:0000256" key="5">
    <source>
        <dbReference type="ARBA" id="ARBA00022679"/>
    </source>
</evidence>
<evidence type="ECO:0000313" key="10">
    <source>
        <dbReference type="EMBL" id="GMH77267.1"/>
    </source>
</evidence>
<evidence type="ECO:0000313" key="11">
    <source>
        <dbReference type="Proteomes" id="UP001165085"/>
    </source>
</evidence>
<dbReference type="InterPro" id="IPR029489">
    <property type="entry name" value="OGT/SEC/SPY_C"/>
</dbReference>
<keyword evidence="5" id="KW-0808">Transferase</keyword>
<evidence type="ECO:0000256" key="1">
    <source>
        <dbReference type="ARBA" id="ARBA00004922"/>
    </source>
</evidence>
<dbReference type="GO" id="GO:0006493">
    <property type="term" value="P:protein O-linked glycosylation"/>
    <property type="evidence" value="ECO:0007669"/>
    <property type="project" value="TreeGrafter"/>
</dbReference>
<reference evidence="11" key="1">
    <citation type="journal article" date="2023" name="Commun. Biol.">
        <title>Genome analysis of Parmales, the sister group of diatoms, reveals the evolutionary specialization of diatoms from phago-mixotrophs to photoautotrophs.</title>
        <authorList>
            <person name="Ban H."/>
            <person name="Sato S."/>
            <person name="Yoshikawa S."/>
            <person name="Yamada K."/>
            <person name="Nakamura Y."/>
            <person name="Ichinomiya M."/>
            <person name="Sato N."/>
            <person name="Blanc-Mathieu R."/>
            <person name="Endo H."/>
            <person name="Kuwata A."/>
            <person name="Ogata H."/>
        </authorList>
    </citation>
    <scope>NUCLEOTIDE SEQUENCE [LARGE SCALE GENOMIC DNA]</scope>
    <source>
        <strain evidence="11">NIES 3701</strain>
    </source>
</reference>
<protein>
    <recommendedName>
        <fullName evidence="3">protein O-GlcNAc transferase</fullName>
        <ecNumber evidence="3">2.4.1.255</ecNumber>
    </recommendedName>
</protein>
<feature type="chain" id="PRO_5040844962" description="protein O-GlcNAc transferase" evidence="8">
    <location>
        <begin position="23"/>
        <end position="848"/>
    </location>
</feature>
<dbReference type="Proteomes" id="UP001165085">
    <property type="component" value="Unassembled WGS sequence"/>
</dbReference>
<evidence type="ECO:0000259" key="9">
    <source>
        <dbReference type="Pfam" id="PF13844"/>
    </source>
</evidence>
<dbReference type="EC" id="2.4.1.255" evidence="3"/>
<dbReference type="Pfam" id="PF13181">
    <property type="entry name" value="TPR_8"/>
    <property type="match status" value="1"/>
</dbReference>
<comment type="similarity">
    <text evidence="2">Belongs to the glycosyltransferase 41 family. O-GlcNAc transferase subfamily.</text>
</comment>
<feature type="signal peptide" evidence="8">
    <location>
        <begin position="1"/>
        <end position="22"/>
    </location>
</feature>